<gene>
    <name evidence="1" type="ORF">FrCorBMG51_23690</name>
</gene>
<sequence length="398" mass="41107">MSVPTAEYPYVKVTIDTSGLQATATRAFGNVAVVGSAGGFGTAVPNTPVLVGSEAEARTLFADVDQTTGAIANKGQAAGPLYRSIREVLLQRPGASRVYAVATDDSGAGPNWAAALATIATAPVQLVSLARVTDPATLALLKTHVENASGAGARRIGVAMVDPDLAVGNGQTFADAADAAYGGLKNGEGRLVLVAARVATAGGVPASDVAACAMATIAGYQPHISVLLKQVAGVEIPLPRQFTGTEVAQLAEKAILPLLDPEYIAGEGVFLGSGRSYNPIDPSRLYVDVVRVLDDLEFRLRGGLIGAIGNVRIDRLGMEGLRGRFDAILEPLRSARVIDGYTVDIPVLPILETEEADRSPGAKTVLTSTRTSRAVDVIVTVAYAGSVHFLDIKLALTA</sequence>
<organism evidence="1 2">
    <name type="scientific">Protofrankia coriariae</name>
    <dbReference type="NCBI Taxonomy" id="1562887"/>
    <lineage>
        <taxon>Bacteria</taxon>
        <taxon>Bacillati</taxon>
        <taxon>Actinomycetota</taxon>
        <taxon>Actinomycetes</taxon>
        <taxon>Frankiales</taxon>
        <taxon>Frankiaceae</taxon>
        <taxon>Protofrankia</taxon>
    </lineage>
</organism>
<dbReference type="EMBL" id="JWIO01000072">
    <property type="protein sequence ID" value="KLL09603.1"/>
    <property type="molecule type" value="Genomic_DNA"/>
</dbReference>
<evidence type="ECO:0000313" key="2">
    <source>
        <dbReference type="Proteomes" id="UP000035425"/>
    </source>
</evidence>
<keyword evidence="2" id="KW-1185">Reference proteome</keyword>
<evidence type="ECO:0008006" key="3">
    <source>
        <dbReference type="Google" id="ProtNLM"/>
    </source>
</evidence>
<dbReference type="Proteomes" id="UP000035425">
    <property type="component" value="Unassembled WGS sequence"/>
</dbReference>
<accession>A0ABR5EYZ2</accession>
<name>A0ABR5EYZ2_9ACTN</name>
<reference evidence="1 2" key="1">
    <citation type="submission" date="2014-12" db="EMBL/GenBank/DDBJ databases">
        <title>Frankia sp. BMG5.1 draft genome.</title>
        <authorList>
            <person name="Gtari M."/>
            <person name="Ghodhbane-Gtari F."/>
            <person name="Nouioui I."/>
            <person name="Ktari A."/>
            <person name="Hezbri K."/>
            <person name="Mimouni W."/>
            <person name="Sbissi I."/>
            <person name="Ayari A."/>
            <person name="Yamanaka T."/>
            <person name="Normand P."/>
            <person name="Tisa L.S."/>
            <person name="Boudabous A."/>
        </authorList>
    </citation>
    <scope>NUCLEOTIDE SEQUENCE [LARGE SCALE GENOMIC DNA]</scope>
    <source>
        <strain evidence="1 2">BMG5.1</strain>
    </source>
</reference>
<dbReference type="RefSeq" id="WP_047225214.1">
    <property type="nucleotide sequence ID" value="NZ_JWIO01000072.1"/>
</dbReference>
<evidence type="ECO:0000313" key="1">
    <source>
        <dbReference type="EMBL" id="KLL09603.1"/>
    </source>
</evidence>
<comment type="caution">
    <text evidence="1">The sequence shown here is derived from an EMBL/GenBank/DDBJ whole genome shotgun (WGS) entry which is preliminary data.</text>
</comment>
<proteinExistence type="predicted"/>
<protein>
    <recommendedName>
        <fullName evidence="3">Tail sheath protein subtilisin-like domain-containing protein</fullName>
    </recommendedName>
</protein>